<name>A0A7W6BUT9_9SPHN</name>
<dbReference type="Proteomes" id="UP000561459">
    <property type="component" value="Unassembled WGS sequence"/>
</dbReference>
<dbReference type="GO" id="GO:0016740">
    <property type="term" value="F:transferase activity"/>
    <property type="evidence" value="ECO:0007669"/>
    <property type="project" value="UniProtKB-KW"/>
</dbReference>
<protein>
    <submittedName>
        <fullName evidence="3">Cellobiose-specific phosphotransferase system component IIB</fullName>
    </submittedName>
</protein>
<gene>
    <name evidence="3" type="ORF">GGR39_000035</name>
</gene>
<sequence>MRKIAKYCFAGAAVALLGAGVAQAATQKIHAMNVATPDGQVVEVRYTGDVAPQVQFVPPMQQVSKADPFAEMERISAMMDAQMHAMMQRAAVTQQIALQQAALAQQSGGIVQPGFTMTGTLPQGAQVSYFSSSTDTNGCTRTVSYSSDGSSAQPKVTQAASDGCQTATSSAPTPVKAVVPASPPKAEPGQKV</sequence>
<proteinExistence type="predicted"/>
<feature type="compositionally biased region" description="Polar residues" evidence="1">
    <location>
        <begin position="145"/>
        <end position="168"/>
    </location>
</feature>
<keyword evidence="2" id="KW-0732">Signal</keyword>
<dbReference type="RefSeq" id="WP_183615380.1">
    <property type="nucleotide sequence ID" value="NZ_JACIDY010000001.1"/>
</dbReference>
<evidence type="ECO:0000256" key="2">
    <source>
        <dbReference type="SAM" id="SignalP"/>
    </source>
</evidence>
<keyword evidence="3" id="KW-0808">Transferase</keyword>
<organism evidence="3 4">
    <name type="scientific">Novosphingobium fluoreni</name>
    <dbReference type="NCBI Taxonomy" id="1391222"/>
    <lineage>
        <taxon>Bacteria</taxon>
        <taxon>Pseudomonadati</taxon>
        <taxon>Pseudomonadota</taxon>
        <taxon>Alphaproteobacteria</taxon>
        <taxon>Sphingomonadales</taxon>
        <taxon>Sphingomonadaceae</taxon>
        <taxon>Novosphingobium</taxon>
    </lineage>
</organism>
<feature type="signal peptide" evidence="2">
    <location>
        <begin position="1"/>
        <end position="24"/>
    </location>
</feature>
<evidence type="ECO:0000313" key="4">
    <source>
        <dbReference type="Proteomes" id="UP000561459"/>
    </source>
</evidence>
<feature type="region of interest" description="Disordered" evidence="1">
    <location>
        <begin position="145"/>
        <end position="192"/>
    </location>
</feature>
<feature type="compositionally biased region" description="Low complexity" evidence="1">
    <location>
        <begin position="169"/>
        <end position="180"/>
    </location>
</feature>
<dbReference type="EMBL" id="JACIDY010000001">
    <property type="protein sequence ID" value="MBB3938406.1"/>
    <property type="molecule type" value="Genomic_DNA"/>
</dbReference>
<evidence type="ECO:0000256" key="1">
    <source>
        <dbReference type="SAM" id="MobiDB-lite"/>
    </source>
</evidence>
<comment type="caution">
    <text evidence="3">The sequence shown here is derived from an EMBL/GenBank/DDBJ whole genome shotgun (WGS) entry which is preliminary data.</text>
</comment>
<feature type="chain" id="PRO_5030518219" evidence="2">
    <location>
        <begin position="25"/>
        <end position="192"/>
    </location>
</feature>
<keyword evidence="4" id="KW-1185">Reference proteome</keyword>
<accession>A0A7W6BUT9</accession>
<evidence type="ECO:0000313" key="3">
    <source>
        <dbReference type="EMBL" id="MBB3938406.1"/>
    </source>
</evidence>
<dbReference type="AlphaFoldDB" id="A0A7W6BUT9"/>
<reference evidence="3 4" key="1">
    <citation type="submission" date="2020-08" db="EMBL/GenBank/DDBJ databases">
        <title>Genomic Encyclopedia of Type Strains, Phase IV (KMG-IV): sequencing the most valuable type-strain genomes for metagenomic binning, comparative biology and taxonomic classification.</title>
        <authorList>
            <person name="Goeker M."/>
        </authorList>
    </citation>
    <scope>NUCLEOTIDE SEQUENCE [LARGE SCALE GENOMIC DNA]</scope>
    <source>
        <strain evidence="3 4">DSM 27568</strain>
    </source>
</reference>